<accession>A0A1H3IWS7</accession>
<keyword evidence="1" id="KW-0472">Membrane</keyword>
<sequence length="70" mass="8138">MDERLIQTFYYTLGGFLLGIVIAIQWSYAIDTHTNSILIIMITMLCSAILGFLFPKSIAHIFKVFWNFFK</sequence>
<keyword evidence="1" id="KW-0812">Transmembrane</keyword>
<proteinExistence type="predicted"/>
<reference evidence="3" key="1">
    <citation type="submission" date="2016-10" db="EMBL/GenBank/DDBJ databases">
        <authorList>
            <person name="Varghese N."/>
            <person name="Submissions S."/>
        </authorList>
    </citation>
    <scope>NUCLEOTIDE SEQUENCE [LARGE SCALE GENOMIC DNA]</scope>
    <source>
        <strain evidence="3">ANC 5109</strain>
    </source>
</reference>
<organism evidence="2 3">
    <name type="scientific">Acinetobacter kyonggiensis</name>
    <dbReference type="NCBI Taxonomy" id="595670"/>
    <lineage>
        <taxon>Bacteria</taxon>
        <taxon>Pseudomonadati</taxon>
        <taxon>Pseudomonadota</taxon>
        <taxon>Gammaproteobacteria</taxon>
        <taxon>Moraxellales</taxon>
        <taxon>Moraxellaceae</taxon>
        <taxon>Acinetobacter</taxon>
    </lineage>
</organism>
<keyword evidence="3" id="KW-1185">Reference proteome</keyword>
<dbReference type="EMBL" id="FNPK01000007">
    <property type="protein sequence ID" value="SDY32170.1"/>
    <property type="molecule type" value="Genomic_DNA"/>
</dbReference>
<keyword evidence="1" id="KW-1133">Transmembrane helix</keyword>
<evidence type="ECO:0000313" key="2">
    <source>
        <dbReference type="EMBL" id="SDY32170.1"/>
    </source>
</evidence>
<evidence type="ECO:0000256" key="1">
    <source>
        <dbReference type="SAM" id="Phobius"/>
    </source>
</evidence>
<dbReference type="STRING" id="595670.SAMN05421643_107141"/>
<dbReference type="Proteomes" id="UP000199035">
    <property type="component" value="Unassembled WGS sequence"/>
</dbReference>
<dbReference type="AlphaFoldDB" id="A0A1H3IWS7"/>
<gene>
    <name evidence="2" type="ORF">SAMN05421643_107141</name>
</gene>
<dbReference type="RefSeq" id="WP_092689419.1">
    <property type="nucleotide sequence ID" value="NZ_FNPK01000007.1"/>
</dbReference>
<feature type="transmembrane region" description="Helical" evidence="1">
    <location>
        <begin position="9"/>
        <end position="30"/>
    </location>
</feature>
<name>A0A1H3IWS7_9GAMM</name>
<evidence type="ECO:0000313" key="3">
    <source>
        <dbReference type="Proteomes" id="UP000199035"/>
    </source>
</evidence>
<protein>
    <submittedName>
        <fullName evidence="2">Uncharacterized protein</fullName>
    </submittedName>
</protein>
<feature type="transmembrane region" description="Helical" evidence="1">
    <location>
        <begin position="36"/>
        <end position="54"/>
    </location>
</feature>